<gene>
    <name evidence="2" type="ORF">PGLA2088_LOCUS48822</name>
</gene>
<name>A0A813LPC2_POLGL</name>
<comment type="caution">
    <text evidence="2">The sequence shown here is derived from an EMBL/GenBank/DDBJ whole genome shotgun (WGS) entry which is preliminary data.</text>
</comment>
<dbReference type="Proteomes" id="UP000626109">
    <property type="component" value="Unassembled WGS sequence"/>
</dbReference>
<evidence type="ECO:0000313" key="3">
    <source>
        <dbReference type="Proteomes" id="UP000626109"/>
    </source>
</evidence>
<dbReference type="AlphaFoldDB" id="A0A813LPC2"/>
<dbReference type="PANTHER" id="PTHR35596">
    <property type="entry name" value="DUF2263 DOMAIN-CONTAINING PROTEIN"/>
    <property type="match status" value="1"/>
</dbReference>
<protein>
    <recommendedName>
        <fullName evidence="1">Microbial-type PARG catalytic domain-containing protein</fullName>
    </recommendedName>
</protein>
<dbReference type="InterPro" id="IPR019261">
    <property type="entry name" value="PARG_cat_microbial"/>
</dbReference>
<dbReference type="Pfam" id="PF10021">
    <property type="entry name" value="PARG_cat_microb"/>
    <property type="match status" value="1"/>
</dbReference>
<accession>A0A813LPC2</accession>
<dbReference type="NCBIfam" id="TIGR02452">
    <property type="entry name" value="TIGR02452 family protein"/>
    <property type="match status" value="1"/>
</dbReference>
<organism evidence="2 3">
    <name type="scientific">Polarella glacialis</name>
    <name type="common">Dinoflagellate</name>
    <dbReference type="NCBI Taxonomy" id="89957"/>
    <lineage>
        <taxon>Eukaryota</taxon>
        <taxon>Sar</taxon>
        <taxon>Alveolata</taxon>
        <taxon>Dinophyceae</taxon>
        <taxon>Suessiales</taxon>
        <taxon>Suessiaceae</taxon>
        <taxon>Polarella</taxon>
    </lineage>
</organism>
<proteinExistence type="predicted"/>
<evidence type="ECO:0000259" key="1">
    <source>
        <dbReference type="Pfam" id="PF10021"/>
    </source>
</evidence>
<dbReference type="Gene3D" id="3.40.220.10">
    <property type="entry name" value="Leucine Aminopeptidase, subunit E, domain 1"/>
    <property type="match status" value="1"/>
</dbReference>
<sequence length="609" mass="66112">MGAVLGYGKSDPPAVQASDPGLDMDLLRQIVHPLFAELPEPRVDAPKVPRLKDKLPRILRSLSFERRRGSSGSNQVFRSISGISTSTSMTTSTSSRSESDAGGNFADTQSALSILAATILQELLAPLRSGATQQWRPIAFVTVPEDVPPELFLAALSVALVNQSLCRLPASTMVLSVSQPRLRQPMMSAWKEWRDLSRIDALFELGSLQPRSNSFSWLREDNSPNSRLERIAGAFSTLRQGGRLRSVTDMVANTQLLWPVRSSPAPRCKCTSVKHSTETVMEVARKKARMGLRVVAVNAASAYQVGGGFTSGGRHALEEAMCMQSTLFFSLQQAARLAEEKGLCDERGRRLHIPEDGAVLSPGVEVFREGTRRGYVSSGNVPDRLAAVVSVAMPNMNPAITSSPQEWRPQEACVLIIERKMHAMLQGAVMANAEVVVMPDLGCGIFGNNPAVVGECFGRVLTLYRGHFSEIILTGREEFYAAACGAVGLHCFFRHWERCREATEEMTVFGGACAEQALEVARNLVHGGAGSDEFSLLKDAEKLVFGVATVPPDRGQGQGPGMASQALAMCIPNLCCFTGIQTFGVRLLSELAFSRDTGVSRRPFLSRRL</sequence>
<dbReference type="InterPro" id="IPR043472">
    <property type="entry name" value="Macro_dom-like"/>
</dbReference>
<evidence type="ECO:0000313" key="2">
    <source>
        <dbReference type="EMBL" id="CAE8737556.1"/>
    </source>
</evidence>
<dbReference type="SUPFAM" id="SSF52949">
    <property type="entry name" value="Macro domain-like"/>
    <property type="match status" value="1"/>
</dbReference>
<reference evidence="2" key="1">
    <citation type="submission" date="2021-02" db="EMBL/GenBank/DDBJ databases">
        <authorList>
            <person name="Dougan E. K."/>
            <person name="Rhodes N."/>
            <person name="Thang M."/>
            <person name="Chan C."/>
        </authorList>
    </citation>
    <scope>NUCLEOTIDE SEQUENCE</scope>
</reference>
<feature type="domain" description="Microbial-type PARG catalytic" evidence="1">
    <location>
        <begin position="246"/>
        <end position="369"/>
    </location>
</feature>
<dbReference type="PANTHER" id="PTHR35596:SF1">
    <property type="entry name" value="MICROBIAL-TYPE PARG CATALYTIC DOMAIN-CONTAINING PROTEIN"/>
    <property type="match status" value="1"/>
</dbReference>
<dbReference type="InterPro" id="IPR012664">
    <property type="entry name" value="CHP02452"/>
</dbReference>
<dbReference type="EMBL" id="CAJNNW010036788">
    <property type="protein sequence ID" value="CAE8737556.1"/>
    <property type="molecule type" value="Genomic_DNA"/>
</dbReference>